<name>A0ABY6MXH2_9ALTE</name>
<gene>
    <name evidence="3" type="ORF">NKI27_10330</name>
</gene>
<organism evidence="3 4">
    <name type="scientific">Alkalimarinus alittae</name>
    <dbReference type="NCBI Taxonomy" id="2961619"/>
    <lineage>
        <taxon>Bacteria</taxon>
        <taxon>Pseudomonadati</taxon>
        <taxon>Pseudomonadota</taxon>
        <taxon>Gammaproteobacteria</taxon>
        <taxon>Alteromonadales</taxon>
        <taxon>Alteromonadaceae</taxon>
        <taxon>Alkalimarinus</taxon>
    </lineage>
</organism>
<accession>A0ABY6MXH2</accession>
<evidence type="ECO:0000256" key="2">
    <source>
        <dbReference type="SAM" id="SignalP"/>
    </source>
</evidence>
<evidence type="ECO:0000256" key="1">
    <source>
        <dbReference type="SAM" id="MobiDB-lite"/>
    </source>
</evidence>
<evidence type="ECO:0000313" key="4">
    <source>
        <dbReference type="Proteomes" id="UP001163739"/>
    </source>
</evidence>
<dbReference type="EMBL" id="CP100390">
    <property type="protein sequence ID" value="UZE94489.1"/>
    <property type="molecule type" value="Genomic_DNA"/>
</dbReference>
<keyword evidence="4" id="KW-1185">Reference proteome</keyword>
<keyword evidence="2" id="KW-0732">Signal</keyword>
<reference evidence="3" key="1">
    <citation type="submission" date="2022-06" db="EMBL/GenBank/DDBJ databases">
        <title>Alkalimarinus sp. nov., isolated from gut of a Alitta virens.</title>
        <authorList>
            <person name="Yang A.I."/>
            <person name="Shin N.-R."/>
        </authorList>
    </citation>
    <scope>NUCLEOTIDE SEQUENCE</scope>
    <source>
        <strain evidence="3">A2M4</strain>
    </source>
</reference>
<feature type="region of interest" description="Disordered" evidence="1">
    <location>
        <begin position="70"/>
        <end position="98"/>
    </location>
</feature>
<protein>
    <submittedName>
        <fullName evidence="3">Uncharacterized protein</fullName>
    </submittedName>
</protein>
<proteinExistence type="predicted"/>
<feature type="compositionally biased region" description="Basic and acidic residues" evidence="1">
    <location>
        <begin position="83"/>
        <end position="98"/>
    </location>
</feature>
<evidence type="ECO:0000313" key="3">
    <source>
        <dbReference type="EMBL" id="UZE94489.1"/>
    </source>
</evidence>
<dbReference type="RefSeq" id="WP_265045981.1">
    <property type="nucleotide sequence ID" value="NZ_CP100390.1"/>
</dbReference>
<dbReference type="Proteomes" id="UP001163739">
    <property type="component" value="Chromosome"/>
</dbReference>
<feature type="signal peptide" evidence="2">
    <location>
        <begin position="1"/>
        <end position="21"/>
    </location>
</feature>
<sequence>MKTFTAITTILLLTFSMGALAEGGNLWEKKAEKIQTVYLQHGDPRAVDMNHTAAEHKRWVFDDAKNSNLDSDVSHAPHAMPAHTEHMASDHKRMDVGR</sequence>
<feature type="chain" id="PRO_5045858344" evidence="2">
    <location>
        <begin position="22"/>
        <end position="98"/>
    </location>
</feature>